<dbReference type="SUPFAM" id="SSF51419">
    <property type="entry name" value="PLP-binding barrel"/>
    <property type="match status" value="1"/>
</dbReference>
<dbReference type="PANTHER" id="PTHR28004:SF2">
    <property type="entry name" value="D-SERINE DEHYDRATASE"/>
    <property type="match status" value="1"/>
</dbReference>
<reference evidence="2 3" key="1">
    <citation type="submission" date="2023-07" db="EMBL/GenBank/DDBJ databases">
        <title>Genomic Encyclopedia of Type Strains, Phase IV (KMG-IV): sequencing the most valuable type-strain genomes for metagenomic binning, comparative biology and taxonomic classification.</title>
        <authorList>
            <person name="Goeker M."/>
        </authorList>
    </citation>
    <scope>NUCLEOTIDE SEQUENCE [LARGE SCALE GENOMIC DNA]</scope>
    <source>
        <strain evidence="2 3">DSM 17740</strain>
    </source>
</reference>
<dbReference type="Gene3D" id="3.20.20.10">
    <property type="entry name" value="Alanine racemase"/>
    <property type="match status" value="1"/>
</dbReference>
<dbReference type="InterPro" id="IPR001608">
    <property type="entry name" value="Ala_racemase_N"/>
</dbReference>
<evidence type="ECO:0000313" key="2">
    <source>
        <dbReference type="EMBL" id="MDQ0338158.1"/>
    </source>
</evidence>
<feature type="domain" description="Alanine racemase N-terminal" evidence="1">
    <location>
        <begin position="4"/>
        <end position="135"/>
    </location>
</feature>
<sequence>MMVHYATLLNNIAEMNGFARRHNLALRPHFKTHKTLEIVRMQLEYGATGVTVASLSEAEALISAWETDPSTGTQPLGKLDLLIAFPIVGEDQFTRAVRLNEQARLTLMVDHMEAARSLHAFARRNGCNAHHWIEVMFL</sequence>
<dbReference type="Proteomes" id="UP001232445">
    <property type="component" value="Unassembled WGS sequence"/>
</dbReference>
<dbReference type="PANTHER" id="PTHR28004">
    <property type="entry name" value="ZGC:162816-RELATED"/>
    <property type="match status" value="1"/>
</dbReference>
<dbReference type="Pfam" id="PF01168">
    <property type="entry name" value="Ala_racemase_N"/>
    <property type="match status" value="1"/>
</dbReference>
<evidence type="ECO:0000259" key="1">
    <source>
        <dbReference type="Pfam" id="PF01168"/>
    </source>
</evidence>
<gene>
    <name evidence="2" type="ORF">J2S00_000942</name>
</gene>
<dbReference type="InterPro" id="IPR051466">
    <property type="entry name" value="D-amino_acid_metab_enzyme"/>
</dbReference>
<dbReference type="EMBL" id="JAUSUQ010000003">
    <property type="protein sequence ID" value="MDQ0338158.1"/>
    <property type="molecule type" value="Genomic_DNA"/>
</dbReference>
<name>A0ABU0CP17_9BACI</name>
<protein>
    <submittedName>
        <fullName evidence="2">D-serine deaminase-like pyridoxal phosphate-dependent protein</fullName>
    </submittedName>
</protein>
<accession>A0ABU0CP17</accession>
<comment type="caution">
    <text evidence="2">The sequence shown here is derived from an EMBL/GenBank/DDBJ whole genome shotgun (WGS) entry which is preliminary data.</text>
</comment>
<evidence type="ECO:0000313" key="3">
    <source>
        <dbReference type="Proteomes" id="UP001232445"/>
    </source>
</evidence>
<proteinExistence type="predicted"/>
<organism evidence="2 3">
    <name type="scientific">Caldalkalibacillus uzonensis</name>
    <dbReference type="NCBI Taxonomy" id="353224"/>
    <lineage>
        <taxon>Bacteria</taxon>
        <taxon>Bacillati</taxon>
        <taxon>Bacillota</taxon>
        <taxon>Bacilli</taxon>
        <taxon>Bacillales</taxon>
        <taxon>Bacillaceae</taxon>
        <taxon>Caldalkalibacillus</taxon>
    </lineage>
</organism>
<keyword evidence="3" id="KW-1185">Reference proteome</keyword>
<dbReference type="InterPro" id="IPR029066">
    <property type="entry name" value="PLP-binding_barrel"/>
</dbReference>